<evidence type="ECO:0000313" key="4">
    <source>
        <dbReference type="Proteomes" id="UP000286402"/>
    </source>
</evidence>
<dbReference type="AlphaFoldDB" id="A0A420FAI4"/>
<dbReference type="Proteomes" id="UP000286402">
    <property type="component" value="Unassembled WGS sequence"/>
</dbReference>
<dbReference type="PROSITE" id="PS50966">
    <property type="entry name" value="ZF_SWIM"/>
    <property type="match status" value="1"/>
</dbReference>
<evidence type="ECO:0000256" key="1">
    <source>
        <dbReference type="PROSITE-ProRule" id="PRU00325"/>
    </source>
</evidence>
<protein>
    <recommendedName>
        <fullName evidence="2">SWIM-type domain-containing protein</fullName>
    </recommendedName>
</protein>
<comment type="caution">
    <text evidence="3">The sequence shown here is derived from an EMBL/GenBank/DDBJ whole genome shotgun (WGS) entry which is preliminary data.</text>
</comment>
<dbReference type="InterPro" id="IPR007527">
    <property type="entry name" value="Znf_SWIM"/>
</dbReference>
<sequence>MAEQDLAISYARNSQLTQQSGIQQLVLAHQSELAEIANVPCFFWGSLTDPLLTSKCLLTLSKVVRSSFGPVPPSLRDPIVSAGTNQIRFEGFSSCNGVYARLDLLEDAIDGEFITSGTTNVDFNEPMLNALNAVKKTEKMVLGVGSNEVAISTDKAKVTEKKVTLPPRWIKGLTSVQLYLAGMELQFELNKIQLIQLFQGIPKGNVKGEFYLTKRANRFVFSPISTGDAVRIGGLQRLRLLEGLLTYADKLLVYQEKGGESAAFVADFGKMRLTLALSPDSYRGFSGEGNVLENMIKAVPDEWIHAVNGLLKSNELFDPTMLSIEHDVDFDTMDTLSASLSSIGLLGYDLHSHQHYYRRLPFKMERILALNPRLKNAKKLVATAGVQFVKNTRDYVEARVDGSGVQHTVIIQDDKQQCTCNWFTNHQGKRGLCKHILAVKMLNG</sequence>
<reference evidence="3 4" key="1">
    <citation type="submission" date="2016-07" db="EMBL/GenBank/DDBJ databases">
        <title>Genome analysis of Sphingobacterium siyangense T12B17.</title>
        <authorList>
            <person name="Xu D."/>
            <person name="Su Y."/>
            <person name="Zheng S."/>
        </authorList>
    </citation>
    <scope>NUCLEOTIDE SEQUENCE [LARGE SCALE GENOMIC DNA]</scope>
    <source>
        <strain evidence="3 4">T12B17</strain>
    </source>
</reference>
<evidence type="ECO:0000313" key="3">
    <source>
        <dbReference type="EMBL" id="RKF29970.1"/>
    </source>
</evidence>
<keyword evidence="1" id="KW-0862">Zinc</keyword>
<dbReference type="Pfam" id="PF04434">
    <property type="entry name" value="SWIM"/>
    <property type="match status" value="1"/>
</dbReference>
<gene>
    <name evidence="3" type="ORF">BCY89_19330</name>
</gene>
<dbReference type="EMBL" id="MCAQ01000030">
    <property type="protein sequence ID" value="RKF29970.1"/>
    <property type="molecule type" value="Genomic_DNA"/>
</dbReference>
<name>A0A420FAI4_9SPHI</name>
<feature type="domain" description="SWIM-type" evidence="2">
    <location>
        <begin position="407"/>
        <end position="444"/>
    </location>
</feature>
<keyword evidence="1" id="KW-0479">Metal-binding</keyword>
<organism evidence="3 4">
    <name type="scientific">Sphingobacterium siyangense</name>
    <dbReference type="NCBI Taxonomy" id="459529"/>
    <lineage>
        <taxon>Bacteria</taxon>
        <taxon>Pseudomonadati</taxon>
        <taxon>Bacteroidota</taxon>
        <taxon>Sphingobacteriia</taxon>
        <taxon>Sphingobacteriales</taxon>
        <taxon>Sphingobacteriaceae</taxon>
        <taxon>Sphingobacterium</taxon>
    </lineage>
</organism>
<accession>A0A420FAI4</accession>
<dbReference type="GO" id="GO:0008270">
    <property type="term" value="F:zinc ion binding"/>
    <property type="evidence" value="ECO:0007669"/>
    <property type="project" value="UniProtKB-KW"/>
</dbReference>
<keyword evidence="4" id="KW-1185">Reference proteome</keyword>
<proteinExistence type="predicted"/>
<keyword evidence="1" id="KW-0863">Zinc-finger</keyword>
<evidence type="ECO:0000259" key="2">
    <source>
        <dbReference type="PROSITE" id="PS50966"/>
    </source>
</evidence>
<dbReference type="RefSeq" id="WP_120336517.1">
    <property type="nucleotide sequence ID" value="NZ_MCAQ01000030.1"/>
</dbReference>